<keyword evidence="2" id="KW-0472">Membrane</keyword>
<evidence type="ECO:0000313" key="6">
    <source>
        <dbReference type="EMBL" id="GAA3899940.1"/>
    </source>
</evidence>
<dbReference type="InterPro" id="IPR037873">
    <property type="entry name" value="BamE-like"/>
</dbReference>
<evidence type="ECO:0000256" key="4">
    <source>
        <dbReference type="SAM" id="SignalP"/>
    </source>
</evidence>
<dbReference type="InterPro" id="IPR007450">
    <property type="entry name" value="BamE_dom"/>
</dbReference>
<keyword evidence="1 4" id="KW-0732">Signal</keyword>
<evidence type="ECO:0000256" key="1">
    <source>
        <dbReference type="ARBA" id="ARBA00022729"/>
    </source>
</evidence>
<evidence type="ECO:0000259" key="5">
    <source>
        <dbReference type="Pfam" id="PF04355"/>
    </source>
</evidence>
<dbReference type="Pfam" id="PF04355">
    <property type="entry name" value="BamE"/>
    <property type="match status" value="1"/>
</dbReference>
<name>A0ABP7LDS8_9SPHN</name>
<dbReference type="PANTHER" id="PTHR37482">
    <property type="entry name" value="OUTER MEMBRANE PROTEIN ASSEMBLY FACTOR BAME"/>
    <property type="match status" value="1"/>
</dbReference>
<feature type="domain" description="Outer membrane protein assembly factor BamE" evidence="5">
    <location>
        <begin position="35"/>
        <end position="109"/>
    </location>
</feature>
<dbReference type="PANTHER" id="PTHR37482:SF1">
    <property type="entry name" value="OUTER MEMBRANE PROTEIN ASSEMBLY FACTOR BAME"/>
    <property type="match status" value="1"/>
</dbReference>
<keyword evidence="7" id="KW-1185">Reference proteome</keyword>
<dbReference type="Gene3D" id="3.30.1450.10">
    <property type="match status" value="1"/>
</dbReference>
<evidence type="ECO:0000256" key="2">
    <source>
        <dbReference type="ARBA" id="ARBA00023136"/>
    </source>
</evidence>
<organism evidence="6 7">
    <name type="scientific">Sphingomonas limnosediminicola</name>
    <dbReference type="NCBI Taxonomy" id="940133"/>
    <lineage>
        <taxon>Bacteria</taxon>
        <taxon>Pseudomonadati</taxon>
        <taxon>Pseudomonadota</taxon>
        <taxon>Alphaproteobacteria</taxon>
        <taxon>Sphingomonadales</taxon>
        <taxon>Sphingomonadaceae</taxon>
        <taxon>Sphingomonas</taxon>
    </lineage>
</organism>
<accession>A0ABP7LDS8</accession>
<gene>
    <name evidence="6" type="ORF">GCM10022276_18480</name>
</gene>
<dbReference type="Proteomes" id="UP001500827">
    <property type="component" value="Unassembled WGS sequence"/>
</dbReference>
<evidence type="ECO:0000313" key="7">
    <source>
        <dbReference type="Proteomes" id="UP001500827"/>
    </source>
</evidence>
<dbReference type="InterPro" id="IPR026592">
    <property type="entry name" value="BamE"/>
</dbReference>
<evidence type="ECO:0000256" key="3">
    <source>
        <dbReference type="ARBA" id="ARBA00023237"/>
    </source>
</evidence>
<dbReference type="PROSITE" id="PS51257">
    <property type="entry name" value="PROKAR_LIPOPROTEIN"/>
    <property type="match status" value="1"/>
</dbReference>
<proteinExistence type="predicted"/>
<protein>
    <recommendedName>
        <fullName evidence="5">Outer membrane protein assembly factor BamE domain-containing protein</fullName>
    </recommendedName>
</protein>
<sequence length="160" mass="17184">MERSYGMKVVVRTVLIAAALPALLAGCATNQVHKGTVIDRRLVGAIQPGVDNKDSVEKLLGRPSFDGAFTSNDWYYVSRDTNQLGFANPRVRKTTVLHVTFDAKGNVTSVNETGRELVMNVNPTKRNTPTLGRQKSFFEELFGNIGSVGSGGIGGSGTKP</sequence>
<feature type="signal peptide" evidence="4">
    <location>
        <begin position="1"/>
        <end position="24"/>
    </location>
</feature>
<comment type="caution">
    <text evidence="6">The sequence shown here is derived from an EMBL/GenBank/DDBJ whole genome shotgun (WGS) entry which is preliminary data.</text>
</comment>
<reference evidence="7" key="1">
    <citation type="journal article" date="2019" name="Int. J. Syst. Evol. Microbiol.">
        <title>The Global Catalogue of Microorganisms (GCM) 10K type strain sequencing project: providing services to taxonomists for standard genome sequencing and annotation.</title>
        <authorList>
            <consortium name="The Broad Institute Genomics Platform"/>
            <consortium name="The Broad Institute Genome Sequencing Center for Infectious Disease"/>
            <person name="Wu L."/>
            <person name="Ma J."/>
        </authorList>
    </citation>
    <scope>NUCLEOTIDE SEQUENCE [LARGE SCALE GENOMIC DNA]</scope>
    <source>
        <strain evidence="7">JCM 17543</strain>
    </source>
</reference>
<keyword evidence="3" id="KW-0998">Cell outer membrane</keyword>
<feature type="chain" id="PRO_5047240632" description="Outer membrane protein assembly factor BamE domain-containing protein" evidence="4">
    <location>
        <begin position="25"/>
        <end position="160"/>
    </location>
</feature>
<dbReference type="EMBL" id="BAABBM010000001">
    <property type="protein sequence ID" value="GAA3899940.1"/>
    <property type="molecule type" value="Genomic_DNA"/>
</dbReference>